<dbReference type="AlphaFoldDB" id="A0A1T4UVV8"/>
<feature type="active site" evidence="9">
    <location>
        <position position="152"/>
    </location>
</feature>
<dbReference type="STRING" id="83771.SAMN02910357_00994"/>
<keyword evidence="2 9" id="KW-0963">Cytoplasm</keyword>
<dbReference type="InterPro" id="IPR050090">
    <property type="entry name" value="Tyrosine_recombinase_XerCD"/>
</dbReference>
<keyword evidence="7 9" id="KW-0233">DNA recombination</keyword>
<feature type="active site" description="O-(3'-phospho-DNA)-tyrosine intermediate" evidence="9">
    <location>
        <position position="279"/>
    </location>
</feature>
<evidence type="ECO:0000256" key="6">
    <source>
        <dbReference type="ARBA" id="ARBA00023125"/>
    </source>
</evidence>
<evidence type="ECO:0000256" key="3">
    <source>
        <dbReference type="ARBA" id="ARBA00022618"/>
    </source>
</evidence>
<dbReference type="CDD" id="cd00798">
    <property type="entry name" value="INT_XerDC_C"/>
    <property type="match status" value="1"/>
</dbReference>
<evidence type="ECO:0000256" key="1">
    <source>
        <dbReference type="ARBA" id="ARBA00004496"/>
    </source>
</evidence>
<dbReference type="InterPro" id="IPR023009">
    <property type="entry name" value="Tyrosine_recombinase_XerC/XerD"/>
</dbReference>
<evidence type="ECO:0000259" key="11">
    <source>
        <dbReference type="PROSITE" id="PS51900"/>
    </source>
</evidence>
<keyword evidence="8 9" id="KW-0131">Cell cycle</keyword>
<reference evidence="13" key="1">
    <citation type="submission" date="2017-02" db="EMBL/GenBank/DDBJ databases">
        <authorList>
            <person name="Varghese N."/>
            <person name="Submissions S."/>
        </authorList>
    </citation>
    <scope>NUCLEOTIDE SEQUENCE [LARGE SCALE GENOMIC DNA]</scope>
    <source>
        <strain evidence="13">DSM 3072</strain>
    </source>
</reference>
<dbReference type="Pfam" id="PF00589">
    <property type="entry name" value="Phage_integrase"/>
    <property type="match status" value="1"/>
</dbReference>
<dbReference type="SUPFAM" id="SSF56349">
    <property type="entry name" value="DNA breaking-rejoining enzymes"/>
    <property type="match status" value="1"/>
</dbReference>
<evidence type="ECO:0000256" key="9">
    <source>
        <dbReference type="HAMAP-Rule" id="MF_01808"/>
    </source>
</evidence>
<dbReference type="InterPro" id="IPR004107">
    <property type="entry name" value="Integrase_SAM-like_N"/>
</dbReference>
<sequence length="303" mass="34979">MLKDLIDRYLDKLRFEKRSSPHTISSYQRVLLKALDVLEREFSEIREWKNVKLDQMRVIQREFNFDGDLNKLNNNSVAHDLYALSSFFRYLVSIDEIPDNPFSLVKAPKIKRHLPKILSMSEIDAILSVNPDTIYETRDLAIVELLFSSGLRVSELVGLDLDDYDEFVREVMVLGKGNKQRVVPVNDSAIERINGYLEIRDSFNPQENALFLNRFGRRLTTRAVQQNLLKLCDKACVTTHLNPHKLRHSFATVLLQGGADLRSVQEMLGHSSLAATQIYTHLDFEHLKDVYNKAHPLASRKKN</sequence>
<keyword evidence="3 9" id="KW-0132">Cell division</keyword>
<dbReference type="PROSITE" id="PS51898">
    <property type="entry name" value="TYR_RECOMBINASE"/>
    <property type="match status" value="1"/>
</dbReference>
<feature type="active site" evidence="9">
    <location>
        <position position="270"/>
    </location>
</feature>
<evidence type="ECO:0000256" key="4">
    <source>
        <dbReference type="ARBA" id="ARBA00022829"/>
    </source>
</evidence>
<dbReference type="GO" id="GO:0007059">
    <property type="term" value="P:chromosome segregation"/>
    <property type="evidence" value="ECO:0007669"/>
    <property type="project" value="UniProtKB-UniRule"/>
</dbReference>
<keyword evidence="4 9" id="KW-0159">Chromosome partition</keyword>
<comment type="function">
    <text evidence="9">Site-specific tyrosine recombinase, which acts by catalyzing the cutting and rejoining of the recombining DNA molecules. The XerC-XerD complex is essential to convert dimers of the bacterial chromosome into monomers to permit their segregation at cell division. It also contributes to the segregational stability of plasmids.</text>
</comment>
<protein>
    <recommendedName>
        <fullName evidence="9">Tyrosine recombinase XerC</fullName>
    </recommendedName>
</protein>
<feature type="active site" evidence="9">
    <location>
        <position position="244"/>
    </location>
</feature>
<dbReference type="EMBL" id="FUXX01000001">
    <property type="protein sequence ID" value="SKA56768.1"/>
    <property type="molecule type" value="Genomic_DNA"/>
</dbReference>
<dbReference type="Gene3D" id="1.10.150.130">
    <property type="match status" value="1"/>
</dbReference>
<dbReference type="InterPro" id="IPR013762">
    <property type="entry name" value="Integrase-like_cat_sf"/>
</dbReference>
<organism evidence="12 13">
    <name type="scientific">Succinivibrio dextrinosolvens DSM 3072</name>
    <dbReference type="NCBI Taxonomy" id="1123324"/>
    <lineage>
        <taxon>Bacteria</taxon>
        <taxon>Pseudomonadati</taxon>
        <taxon>Pseudomonadota</taxon>
        <taxon>Gammaproteobacteria</taxon>
        <taxon>Aeromonadales</taxon>
        <taxon>Succinivibrionaceae</taxon>
        <taxon>Succinivibrio</taxon>
    </lineage>
</organism>
<evidence type="ECO:0000313" key="13">
    <source>
        <dbReference type="Proteomes" id="UP000242432"/>
    </source>
</evidence>
<evidence type="ECO:0000256" key="8">
    <source>
        <dbReference type="ARBA" id="ARBA00023306"/>
    </source>
</evidence>
<keyword evidence="6 9" id="KW-0238">DNA-binding</keyword>
<comment type="subunit">
    <text evidence="9">Forms a cyclic heterotetrameric complex composed of two molecules of XerC and two molecules of XerD.</text>
</comment>
<feature type="domain" description="Tyr recombinase" evidence="10">
    <location>
        <begin position="113"/>
        <end position="292"/>
    </location>
</feature>
<comment type="subcellular location">
    <subcellularLocation>
        <location evidence="1 9">Cytoplasm</location>
    </subcellularLocation>
</comment>
<evidence type="ECO:0000256" key="2">
    <source>
        <dbReference type="ARBA" id="ARBA00022490"/>
    </source>
</evidence>
<dbReference type="InterPro" id="IPR002104">
    <property type="entry name" value="Integrase_catalytic"/>
</dbReference>
<dbReference type="GO" id="GO:0051301">
    <property type="term" value="P:cell division"/>
    <property type="evidence" value="ECO:0007669"/>
    <property type="project" value="UniProtKB-KW"/>
</dbReference>
<dbReference type="GO" id="GO:0005737">
    <property type="term" value="C:cytoplasm"/>
    <property type="evidence" value="ECO:0007669"/>
    <property type="project" value="UniProtKB-SubCell"/>
</dbReference>
<dbReference type="InterPro" id="IPR044068">
    <property type="entry name" value="CB"/>
</dbReference>
<dbReference type="PANTHER" id="PTHR30349">
    <property type="entry name" value="PHAGE INTEGRASE-RELATED"/>
    <property type="match status" value="1"/>
</dbReference>
<feature type="domain" description="Core-binding (CB)" evidence="11">
    <location>
        <begin position="1"/>
        <end position="92"/>
    </location>
</feature>
<accession>A0A1T4UVV8</accession>
<evidence type="ECO:0000313" key="12">
    <source>
        <dbReference type="EMBL" id="SKA56768.1"/>
    </source>
</evidence>
<dbReference type="Proteomes" id="UP000242432">
    <property type="component" value="Unassembled WGS sequence"/>
</dbReference>
<evidence type="ECO:0000259" key="10">
    <source>
        <dbReference type="PROSITE" id="PS51898"/>
    </source>
</evidence>
<dbReference type="RefSeq" id="WP_078927746.1">
    <property type="nucleotide sequence ID" value="NZ_FUXX01000001.1"/>
</dbReference>
<keyword evidence="13" id="KW-1185">Reference proteome</keyword>
<name>A0A1T4UVV8_9GAMM</name>
<gene>
    <name evidence="9" type="primary">xerC</name>
    <name evidence="12" type="ORF">SAMN02745213_00074</name>
</gene>
<dbReference type="GO" id="GO:0006313">
    <property type="term" value="P:DNA transposition"/>
    <property type="evidence" value="ECO:0007669"/>
    <property type="project" value="UniProtKB-UniRule"/>
</dbReference>
<feature type="active site" evidence="9">
    <location>
        <position position="176"/>
    </location>
</feature>
<dbReference type="GO" id="GO:0009037">
    <property type="term" value="F:tyrosine-based site-specific recombinase activity"/>
    <property type="evidence" value="ECO:0007669"/>
    <property type="project" value="UniProtKB-UniRule"/>
</dbReference>
<dbReference type="InterPro" id="IPR011010">
    <property type="entry name" value="DNA_brk_join_enz"/>
</dbReference>
<dbReference type="Pfam" id="PF02899">
    <property type="entry name" value="Phage_int_SAM_1"/>
    <property type="match status" value="1"/>
</dbReference>
<dbReference type="HAMAP" id="MF_01808">
    <property type="entry name" value="Recomb_XerC_XerD"/>
    <property type="match status" value="1"/>
</dbReference>
<evidence type="ECO:0000256" key="5">
    <source>
        <dbReference type="ARBA" id="ARBA00022908"/>
    </source>
</evidence>
<keyword evidence="5 9" id="KW-0229">DNA integration</keyword>
<dbReference type="PROSITE" id="PS51900">
    <property type="entry name" value="CB"/>
    <property type="match status" value="1"/>
</dbReference>
<comment type="similarity">
    <text evidence="9">Belongs to the 'phage' integrase family. XerC subfamily.</text>
</comment>
<dbReference type="PANTHER" id="PTHR30349:SF81">
    <property type="entry name" value="TYROSINE RECOMBINASE XERC"/>
    <property type="match status" value="1"/>
</dbReference>
<proteinExistence type="inferred from homology"/>
<feature type="active site" evidence="9">
    <location>
        <position position="247"/>
    </location>
</feature>
<dbReference type="Gene3D" id="1.10.443.10">
    <property type="entry name" value="Intergrase catalytic core"/>
    <property type="match status" value="1"/>
</dbReference>
<dbReference type="InterPro" id="IPR010998">
    <property type="entry name" value="Integrase_recombinase_N"/>
</dbReference>
<dbReference type="GO" id="GO:0003677">
    <property type="term" value="F:DNA binding"/>
    <property type="evidence" value="ECO:0007669"/>
    <property type="project" value="UniProtKB-UniRule"/>
</dbReference>
<evidence type="ECO:0000256" key="7">
    <source>
        <dbReference type="ARBA" id="ARBA00023172"/>
    </source>
</evidence>